<evidence type="ECO:0000313" key="2">
    <source>
        <dbReference type="EMBL" id="KAJ3834081.1"/>
    </source>
</evidence>
<gene>
    <name evidence="2" type="ORF">F5878DRAFT_645422</name>
</gene>
<dbReference type="SUPFAM" id="SSF81383">
    <property type="entry name" value="F-box domain"/>
    <property type="match status" value="1"/>
</dbReference>
<organism evidence="2 3">
    <name type="scientific">Lentinula raphanica</name>
    <dbReference type="NCBI Taxonomy" id="153919"/>
    <lineage>
        <taxon>Eukaryota</taxon>
        <taxon>Fungi</taxon>
        <taxon>Dikarya</taxon>
        <taxon>Basidiomycota</taxon>
        <taxon>Agaricomycotina</taxon>
        <taxon>Agaricomycetes</taxon>
        <taxon>Agaricomycetidae</taxon>
        <taxon>Agaricales</taxon>
        <taxon>Marasmiineae</taxon>
        <taxon>Omphalotaceae</taxon>
        <taxon>Lentinula</taxon>
    </lineage>
</organism>
<dbReference type="EMBL" id="MU806585">
    <property type="protein sequence ID" value="KAJ3834081.1"/>
    <property type="molecule type" value="Genomic_DNA"/>
</dbReference>
<keyword evidence="3" id="KW-1185">Reference proteome</keyword>
<dbReference type="InterPro" id="IPR001810">
    <property type="entry name" value="F-box_dom"/>
</dbReference>
<reference evidence="2" key="1">
    <citation type="submission" date="2022-08" db="EMBL/GenBank/DDBJ databases">
        <authorList>
            <consortium name="DOE Joint Genome Institute"/>
            <person name="Min B."/>
            <person name="Riley R."/>
            <person name="Sierra-Patev S."/>
            <person name="Naranjo-Ortiz M."/>
            <person name="Looney B."/>
            <person name="Konkel Z."/>
            <person name="Slot J.C."/>
            <person name="Sakamoto Y."/>
            <person name="Steenwyk J.L."/>
            <person name="Rokas A."/>
            <person name="Carro J."/>
            <person name="Camarero S."/>
            <person name="Ferreira P."/>
            <person name="Molpeceres G."/>
            <person name="Ruiz-Duenas F.J."/>
            <person name="Serrano A."/>
            <person name="Henrissat B."/>
            <person name="Drula E."/>
            <person name="Hughes K.W."/>
            <person name="Mata J.L."/>
            <person name="Ishikawa N.K."/>
            <person name="Vargas-Isla R."/>
            <person name="Ushijima S."/>
            <person name="Smith C.A."/>
            <person name="Ahrendt S."/>
            <person name="Andreopoulos W."/>
            <person name="He G."/>
            <person name="Labutti K."/>
            <person name="Lipzen A."/>
            <person name="Ng V."/>
            <person name="Sandor L."/>
            <person name="Barry K."/>
            <person name="Martinez A.T."/>
            <person name="Xiao Y."/>
            <person name="Gibbons J.G."/>
            <person name="Terashima K."/>
            <person name="Hibbett D.S."/>
            <person name="Grigoriev I.V."/>
        </authorList>
    </citation>
    <scope>NUCLEOTIDE SEQUENCE</scope>
    <source>
        <strain evidence="2">TFB9207</strain>
    </source>
</reference>
<dbReference type="Pfam" id="PF12937">
    <property type="entry name" value="F-box-like"/>
    <property type="match status" value="1"/>
</dbReference>
<sequence length="543" mass="63364">MGTDGFRVYRYQGYFFTWYTTNSSYEDCLGLTVAGEIPRDPASFEAFVASKKAELQQILDSELINGSDIKPKPPFYGHHNEDYVWFENFQFLFRLRKKPPVDGWYRYEIDLDNFIFYFQGEPMFDIRNMPDEDQFLSYLSDNTRACDVAKEHRFKFPSPVAVQSSILDAYKGFGTRCTDLHTVLGVNPQPNRLESTRIQIMEMFILASTAAVFMNNTYGVGINAIFSNPIPKQLIRRLHSTCDLFSSPLIFHNSPYFWNWPLHRRVRKGYIIVDYARPRTFSWIDEEYFCDLVVQRLDTEHTLQAAIVSLSEQVTASFKDKECMNKSIIYGAILSLYDICIVRLRVVDHDGERVVQVESHTPTLHFLPRTRFHNIFTPGIEALSRLGNLVYKNHLQRKLIAERDAQHGSGGRLLPTEICLQIAQYLPYYTITDLALVSPQWAYVAIEMLQHPFFLMKSSYWRQPPDCYRILPPLRQYSPTEEWLFTRSFQALDHDGREVTVHLTPDVKTKLERREDTYDLGDGFRLQDGHDKPCQIRLYIGET</sequence>
<evidence type="ECO:0000313" key="3">
    <source>
        <dbReference type="Proteomes" id="UP001163846"/>
    </source>
</evidence>
<dbReference type="Proteomes" id="UP001163846">
    <property type="component" value="Unassembled WGS sequence"/>
</dbReference>
<comment type="caution">
    <text evidence="2">The sequence shown here is derived from an EMBL/GenBank/DDBJ whole genome shotgun (WGS) entry which is preliminary data.</text>
</comment>
<proteinExistence type="predicted"/>
<evidence type="ECO:0000259" key="1">
    <source>
        <dbReference type="Pfam" id="PF12937"/>
    </source>
</evidence>
<feature type="domain" description="F-box" evidence="1">
    <location>
        <begin position="414"/>
        <end position="445"/>
    </location>
</feature>
<name>A0AA38P0V7_9AGAR</name>
<accession>A0AA38P0V7</accession>
<protein>
    <recommendedName>
        <fullName evidence="1">F-box domain-containing protein</fullName>
    </recommendedName>
</protein>
<dbReference type="InterPro" id="IPR036047">
    <property type="entry name" value="F-box-like_dom_sf"/>
</dbReference>
<dbReference type="AlphaFoldDB" id="A0AA38P0V7"/>